<gene>
    <name evidence="1" type="ORF">MHL29_11390</name>
</gene>
<dbReference type="InterPro" id="IPR029055">
    <property type="entry name" value="Ntn_hydrolases_N"/>
</dbReference>
<dbReference type="PANTHER" id="PTHR10188:SF6">
    <property type="entry name" value="N(4)-(BETA-N-ACETYLGLUCOSAMINYL)-L-ASPARAGINASE"/>
    <property type="match status" value="1"/>
</dbReference>
<evidence type="ECO:0000313" key="1">
    <source>
        <dbReference type="EMBL" id="MCG7322482.1"/>
    </source>
</evidence>
<comment type="caution">
    <text evidence="1">The sequence shown here is derived from an EMBL/GenBank/DDBJ whole genome shotgun (WGS) entry which is preliminary data.</text>
</comment>
<dbReference type="RefSeq" id="WP_029212915.1">
    <property type="nucleotide sequence ID" value="NZ_JAKRCV010000036.1"/>
</dbReference>
<accession>A0ABS9Q569</accession>
<proteinExistence type="predicted"/>
<sequence length="308" mass="31014">MTPQPPVQLTHLPAGEGPAVAIHGGAGVDPASLSPEQAAAAAAALSAAVAAGRAVLDEGGAALDAVCASVRVLEDSECFNAGRGAALTVEGTAELDACVMTGDSRSGAVTCANGPRNPVMAARAVMEQTDHVLMAAPAAALLEQWGLEVVSPDYYVTEARRRMLEETSSFLEYKHGTVGAVARDRSGRVAAATSTGGITAQLPGRVGDTPLVGCGTWADDATVAVSCTGQGELFVRGAVAHEIHARLRWGGQDLATAVRETIDELVGARGADGGLIAVTPAGEVVLAFNSPGMYRGHDVGTGPVTAIG</sequence>
<organism evidence="1 2">
    <name type="scientific">Arsenicicoccus bolidensis</name>
    <dbReference type="NCBI Taxonomy" id="229480"/>
    <lineage>
        <taxon>Bacteria</taxon>
        <taxon>Bacillati</taxon>
        <taxon>Actinomycetota</taxon>
        <taxon>Actinomycetes</taxon>
        <taxon>Micrococcales</taxon>
        <taxon>Intrasporangiaceae</taxon>
        <taxon>Arsenicicoccus</taxon>
    </lineage>
</organism>
<dbReference type="InterPro" id="IPR000246">
    <property type="entry name" value="Peptidase_T2"/>
</dbReference>
<dbReference type="Gene3D" id="3.60.20.30">
    <property type="entry name" value="(Glycosyl)asparaginase"/>
    <property type="match status" value="1"/>
</dbReference>
<dbReference type="Proteomes" id="UP001521931">
    <property type="component" value="Unassembled WGS sequence"/>
</dbReference>
<dbReference type="PANTHER" id="PTHR10188">
    <property type="entry name" value="L-ASPARAGINASE"/>
    <property type="match status" value="1"/>
</dbReference>
<dbReference type="Pfam" id="PF01112">
    <property type="entry name" value="Asparaginase_2"/>
    <property type="match status" value="1"/>
</dbReference>
<protein>
    <submittedName>
        <fullName evidence="1">Isoaspartyl peptidase/L-asparaginase</fullName>
    </submittedName>
</protein>
<dbReference type="SUPFAM" id="SSF56235">
    <property type="entry name" value="N-terminal nucleophile aminohydrolases (Ntn hydrolases)"/>
    <property type="match status" value="1"/>
</dbReference>
<evidence type="ECO:0000313" key="2">
    <source>
        <dbReference type="Proteomes" id="UP001521931"/>
    </source>
</evidence>
<reference evidence="1 2" key="1">
    <citation type="submission" date="2022-02" db="EMBL/GenBank/DDBJ databases">
        <title>Uncovering new skin microbiome diversity through culturing and metagenomics.</title>
        <authorList>
            <person name="Conlan S."/>
            <person name="Deming C."/>
            <person name="Nisc Comparative Sequencing Program N."/>
            <person name="Segre J.A."/>
        </authorList>
    </citation>
    <scope>NUCLEOTIDE SEQUENCE [LARGE SCALE GENOMIC DNA]</scope>
    <source>
        <strain evidence="1 2">ACRQZ</strain>
    </source>
</reference>
<dbReference type="EMBL" id="JAKRCV010000036">
    <property type="protein sequence ID" value="MCG7322482.1"/>
    <property type="molecule type" value="Genomic_DNA"/>
</dbReference>
<keyword evidence="2" id="KW-1185">Reference proteome</keyword>
<dbReference type="CDD" id="cd04701">
    <property type="entry name" value="Asparaginase_2"/>
    <property type="match status" value="1"/>
</dbReference>
<name>A0ABS9Q569_9MICO</name>